<dbReference type="RefSeq" id="WP_037976634.1">
    <property type="nucleotide sequence ID" value="NZ_JMKI01000036.1"/>
</dbReference>
<evidence type="ECO:0000256" key="7">
    <source>
        <dbReference type="ARBA" id="ARBA00024799"/>
    </source>
</evidence>
<sequence>MKREVVIGLEIHLQLKTRTKLFCSCSTDYIGATPNTNVCPVCLAVPGTLPVINDLAVDLAVKMGLGLHCDIQDGTRFHRKHYFYADLPKAYQITQYEHAIAQGGYLDIIAEGKKKRVHLDHLHLEEDAGKLVHPTADGRLSGAAYSLVDYNRGGMPLSEIVSRPEMNSPAEALAYIAQIRQLARYLDVSDGEMESGSLRVDVNVSLSNPDGSLGTRVELKNINSLRSIGRALEYEIARQNRVLDEGGELEQETRLWDDAAGVTRSMRSKEGARDYRYYVEMDLAPIDAKPDYVRRIRESLPEMPWDKRDRFVSEYGLSLEESQQITEQREVADYYEEIVKAGAPAAKAANWMRTEVQRILRDDALDITEFPISARRLGELISKVEKKELSNTQAKDVLAAMYGEKLSLEEAMKKCGASGEKMTGGALEAVVEKVFASQPEAVDAIKKGADKKGAKVKFLQGLVMRETRGSADPAEVARTVAELLK</sequence>
<evidence type="ECO:0000256" key="3">
    <source>
        <dbReference type="ARBA" id="ARBA00022598"/>
    </source>
</evidence>
<dbReference type="GO" id="GO:0016740">
    <property type="term" value="F:transferase activity"/>
    <property type="evidence" value="ECO:0007669"/>
    <property type="project" value="UniProtKB-KW"/>
</dbReference>
<keyword evidence="12" id="KW-0808">Transferase</keyword>
<dbReference type="Gene3D" id="1.10.10.410">
    <property type="match status" value="1"/>
</dbReference>
<dbReference type="SUPFAM" id="SSF89095">
    <property type="entry name" value="GatB/YqeY motif"/>
    <property type="match status" value="1"/>
</dbReference>
<comment type="similarity">
    <text evidence="1 10">Belongs to the GatB/GatE family. GatB subfamily.</text>
</comment>
<dbReference type="InterPro" id="IPR017959">
    <property type="entry name" value="Asn/Gln-tRNA_amidoTrfase_suB/E"/>
</dbReference>
<comment type="subunit">
    <text evidence="2 10">Heterotrimer of A, B and C subunits.</text>
</comment>
<dbReference type="NCBIfam" id="NF004014">
    <property type="entry name" value="PRK05477.1-4"/>
    <property type="match status" value="1"/>
</dbReference>
<dbReference type="eggNOG" id="COG0064">
    <property type="taxonomic scope" value="Bacteria"/>
</dbReference>
<dbReference type="InterPro" id="IPR018027">
    <property type="entry name" value="Asn/Gln_amidotransferase"/>
</dbReference>
<dbReference type="InterPro" id="IPR042114">
    <property type="entry name" value="GatB_C_1"/>
</dbReference>
<dbReference type="GeneID" id="90983836"/>
<dbReference type="InterPro" id="IPR004413">
    <property type="entry name" value="GatB"/>
</dbReference>
<dbReference type="SUPFAM" id="SSF55931">
    <property type="entry name" value="Glutamine synthetase/guanido kinase"/>
    <property type="match status" value="1"/>
</dbReference>
<evidence type="ECO:0000259" key="11">
    <source>
        <dbReference type="SMART" id="SM00845"/>
    </source>
</evidence>
<evidence type="ECO:0000256" key="5">
    <source>
        <dbReference type="ARBA" id="ARBA00022840"/>
    </source>
</evidence>
<keyword evidence="6 10" id="KW-0648">Protein biosynthesis</keyword>
<dbReference type="InterPro" id="IPR003789">
    <property type="entry name" value="Asn/Gln_tRNA_amidoTrase-B-like"/>
</dbReference>
<proteinExistence type="inferred from homology"/>
<dbReference type="Proteomes" id="UP000027665">
    <property type="component" value="Unassembled WGS sequence"/>
</dbReference>
<feature type="domain" description="Asn/Gln amidotransferase" evidence="11">
    <location>
        <begin position="333"/>
        <end position="484"/>
    </location>
</feature>
<dbReference type="InterPro" id="IPR023168">
    <property type="entry name" value="GatB_Yqey_C_2"/>
</dbReference>
<keyword evidence="3 10" id="KW-0436">Ligase</keyword>
<evidence type="ECO:0000256" key="10">
    <source>
        <dbReference type="HAMAP-Rule" id="MF_00121"/>
    </source>
</evidence>
<accession>A0A073INK2</accession>
<dbReference type="NCBIfam" id="NF004012">
    <property type="entry name" value="PRK05477.1-2"/>
    <property type="match status" value="1"/>
</dbReference>
<evidence type="ECO:0000256" key="4">
    <source>
        <dbReference type="ARBA" id="ARBA00022741"/>
    </source>
</evidence>
<dbReference type="Gene3D" id="1.10.150.380">
    <property type="entry name" value="GatB domain, N-terminal subdomain"/>
    <property type="match status" value="1"/>
</dbReference>
<dbReference type="HAMAP" id="MF_00121">
    <property type="entry name" value="GatB"/>
    <property type="match status" value="1"/>
</dbReference>
<dbReference type="STRING" id="2754.EH55_06015"/>
<reference evidence="12 13" key="1">
    <citation type="submission" date="2014-04" db="EMBL/GenBank/DDBJ databases">
        <title>Draft Genome Sequence of Synergistes jonesii.</title>
        <authorList>
            <person name="Coil D.A."/>
            <person name="Eisen J.A."/>
            <person name="Holland-Moritz H.E."/>
        </authorList>
    </citation>
    <scope>NUCLEOTIDE SEQUENCE [LARGE SCALE GENOMIC DNA]</scope>
    <source>
        <strain evidence="12 13">78-1</strain>
    </source>
</reference>
<dbReference type="SMART" id="SM00845">
    <property type="entry name" value="GatB_Yqey"/>
    <property type="match status" value="1"/>
</dbReference>
<dbReference type="EC" id="6.3.5.-" evidence="10"/>
<comment type="caution">
    <text evidence="12">The sequence shown here is derived from an EMBL/GenBank/DDBJ whole genome shotgun (WGS) entry which is preliminary data.</text>
</comment>
<evidence type="ECO:0000256" key="2">
    <source>
        <dbReference type="ARBA" id="ARBA00011123"/>
    </source>
</evidence>
<keyword evidence="13" id="KW-1185">Reference proteome</keyword>
<dbReference type="EMBL" id="JMKI01000036">
    <property type="protein sequence ID" value="KEJ91938.1"/>
    <property type="molecule type" value="Genomic_DNA"/>
</dbReference>
<evidence type="ECO:0000256" key="8">
    <source>
        <dbReference type="ARBA" id="ARBA00047380"/>
    </source>
</evidence>
<gene>
    <name evidence="10" type="primary">gatB</name>
    <name evidence="12" type="ORF">EH55_06015</name>
</gene>
<dbReference type="OrthoDB" id="9804078at2"/>
<dbReference type="InterPro" id="IPR006075">
    <property type="entry name" value="Asn/Gln-tRNA_Trfase_suB/E_cat"/>
</dbReference>
<dbReference type="AlphaFoldDB" id="A0A073INK2"/>
<dbReference type="PATRIC" id="fig|2754.20.peg.1463"/>
<organism evidence="12 13">
    <name type="scientific">Synergistes jonesii</name>
    <dbReference type="NCBI Taxonomy" id="2754"/>
    <lineage>
        <taxon>Bacteria</taxon>
        <taxon>Thermotogati</taxon>
        <taxon>Synergistota</taxon>
        <taxon>Synergistia</taxon>
        <taxon>Synergistales</taxon>
        <taxon>Synergistaceae</taxon>
        <taxon>Synergistes</taxon>
    </lineage>
</organism>
<dbReference type="NCBIfam" id="TIGR00133">
    <property type="entry name" value="gatB"/>
    <property type="match status" value="1"/>
</dbReference>
<keyword evidence="5 10" id="KW-0067">ATP-binding</keyword>
<dbReference type="GO" id="GO:0005524">
    <property type="term" value="F:ATP binding"/>
    <property type="evidence" value="ECO:0007669"/>
    <property type="project" value="UniProtKB-KW"/>
</dbReference>
<dbReference type="GO" id="GO:0006412">
    <property type="term" value="P:translation"/>
    <property type="evidence" value="ECO:0007669"/>
    <property type="project" value="UniProtKB-UniRule"/>
</dbReference>
<comment type="catalytic activity">
    <reaction evidence="9 10">
        <text>L-glutamyl-tRNA(Gln) + L-glutamine + ATP + H2O = L-glutaminyl-tRNA(Gln) + L-glutamate + ADP + phosphate + H(+)</text>
        <dbReference type="Rhea" id="RHEA:17521"/>
        <dbReference type="Rhea" id="RHEA-COMP:9681"/>
        <dbReference type="Rhea" id="RHEA-COMP:9684"/>
        <dbReference type="ChEBI" id="CHEBI:15377"/>
        <dbReference type="ChEBI" id="CHEBI:15378"/>
        <dbReference type="ChEBI" id="CHEBI:29985"/>
        <dbReference type="ChEBI" id="CHEBI:30616"/>
        <dbReference type="ChEBI" id="CHEBI:43474"/>
        <dbReference type="ChEBI" id="CHEBI:58359"/>
        <dbReference type="ChEBI" id="CHEBI:78520"/>
        <dbReference type="ChEBI" id="CHEBI:78521"/>
        <dbReference type="ChEBI" id="CHEBI:456216"/>
    </reaction>
</comment>
<evidence type="ECO:0000313" key="13">
    <source>
        <dbReference type="Proteomes" id="UP000027665"/>
    </source>
</evidence>
<dbReference type="PANTHER" id="PTHR11659">
    <property type="entry name" value="GLUTAMYL-TRNA GLN AMIDOTRANSFERASE SUBUNIT B MITOCHONDRIAL AND PROKARYOTIC PET112-RELATED"/>
    <property type="match status" value="1"/>
</dbReference>
<dbReference type="Pfam" id="PF02637">
    <property type="entry name" value="GatB_Yqey"/>
    <property type="match status" value="1"/>
</dbReference>
<evidence type="ECO:0000313" key="12">
    <source>
        <dbReference type="EMBL" id="KEJ91938.1"/>
    </source>
</evidence>
<comment type="function">
    <text evidence="7 10">Allows the formation of correctly charged Asn-tRNA(Asn) or Gln-tRNA(Gln) through the transamidation of misacylated Asp-tRNA(Asn) or Glu-tRNA(Gln) in organisms which lack either or both of asparaginyl-tRNA or glutaminyl-tRNA synthetases. The reaction takes place in the presence of glutamine and ATP through an activated phospho-Asp-tRNA(Asn) or phospho-Glu-tRNA(Gln).</text>
</comment>
<evidence type="ECO:0000256" key="1">
    <source>
        <dbReference type="ARBA" id="ARBA00005306"/>
    </source>
</evidence>
<name>A0A073INK2_9BACT</name>
<dbReference type="InterPro" id="IPR014746">
    <property type="entry name" value="Gln_synth/guanido_kin_cat_dom"/>
</dbReference>
<keyword evidence="4 10" id="KW-0547">Nucleotide-binding</keyword>
<evidence type="ECO:0000256" key="6">
    <source>
        <dbReference type="ARBA" id="ARBA00022917"/>
    </source>
</evidence>
<evidence type="ECO:0000256" key="9">
    <source>
        <dbReference type="ARBA" id="ARBA00047913"/>
    </source>
</evidence>
<protein>
    <recommendedName>
        <fullName evidence="10">Aspartyl/glutamyl-tRNA(Asn/Gln) amidotransferase subunit B</fullName>
        <shortName evidence="10">Asp/Glu-ADT subunit B</shortName>
        <ecNumber evidence="10">6.3.5.-</ecNumber>
    </recommendedName>
</protein>
<dbReference type="GO" id="GO:0050566">
    <property type="term" value="F:asparaginyl-tRNA synthase (glutamine-hydrolyzing) activity"/>
    <property type="evidence" value="ECO:0007669"/>
    <property type="project" value="RHEA"/>
</dbReference>
<dbReference type="GO" id="GO:0050567">
    <property type="term" value="F:glutaminyl-tRNA synthase (glutamine-hydrolyzing) activity"/>
    <property type="evidence" value="ECO:0007669"/>
    <property type="project" value="UniProtKB-UniRule"/>
</dbReference>
<comment type="catalytic activity">
    <reaction evidence="8 10">
        <text>L-aspartyl-tRNA(Asn) + L-glutamine + ATP + H2O = L-asparaginyl-tRNA(Asn) + L-glutamate + ADP + phosphate + 2 H(+)</text>
        <dbReference type="Rhea" id="RHEA:14513"/>
        <dbReference type="Rhea" id="RHEA-COMP:9674"/>
        <dbReference type="Rhea" id="RHEA-COMP:9677"/>
        <dbReference type="ChEBI" id="CHEBI:15377"/>
        <dbReference type="ChEBI" id="CHEBI:15378"/>
        <dbReference type="ChEBI" id="CHEBI:29985"/>
        <dbReference type="ChEBI" id="CHEBI:30616"/>
        <dbReference type="ChEBI" id="CHEBI:43474"/>
        <dbReference type="ChEBI" id="CHEBI:58359"/>
        <dbReference type="ChEBI" id="CHEBI:78515"/>
        <dbReference type="ChEBI" id="CHEBI:78516"/>
        <dbReference type="ChEBI" id="CHEBI:456216"/>
    </reaction>
</comment>
<dbReference type="Pfam" id="PF02934">
    <property type="entry name" value="GatB_N"/>
    <property type="match status" value="1"/>
</dbReference>